<dbReference type="EMBL" id="CP046173">
    <property type="protein sequence ID" value="QIS23284.1"/>
    <property type="molecule type" value="Genomic_DNA"/>
</dbReference>
<protein>
    <recommendedName>
        <fullName evidence="3">DUF885 domain-containing protein</fullName>
    </recommendedName>
</protein>
<dbReference type="AlphaFoldDB" id="A0A6G9ZCW2"/>
<accession>A0A6G9ZCW2</accession>
<proteinExistence type="predicted"/>
<evidence type="ECO:0008006" key="3">
    <source>
        <dbReference type="Google" id="ProtNLM"/>
    </source>
</evidence>
<dbReference type="Proteomes" id="UP000500953">
    <property type="component" value="Chromosome"/>
</dbReference>
<organism evidence="1 2">
    <name type="scientific">Nocardia terpenica</name>
    <dbReference type="NCBI Taxonomy" id="455432"/>
    <lineage>
        <taxon>Bacteria</taxon>
        <taxon>Bacillati</taxon>
        <taxon>Actinomycetota</taxon>
        <taxon>Actinomycetes</taxon>
        <taxon>Mycobacteriales</taxon>
        <taxon>Nocardiaceae</taxon>
        <taxon>Nocardia</taxon>
    </lineage>
</organism>
<dbReference type="RefSeq" id="WP_167490631.1">
    <property type="nucleotide sequence ID" value="NZ_CP046173.1"/>
</dbReference>
<evidence type="ECO:0000313" key="2">
    <source>
        <dbReference type="Proteomes" id="UP000500953"/>
    </source>
</evidence>
<evidence type="ECO:0000313" key="1">
    <source>
        <dbReference type="EMBL" id="QIS23284.1"/>
    </source>
</evidence>
<name>A0A6G9ZCW2_9NOCA</name>
<gene>
    <name evidence="1" type="ORF">F6W96_38060</name>
</gene>
<sequence>MDVLRDYALLALRVDRLVTEHPTGSWILDYRGSEEWRARVQAEPLANPVDLVRAAEGLEAAAVGDPALAEQVRALHTISRRLAGEQLSLPEQVRGMLGIDVEWIPDEVFGEAYRLLDEGLPETKGTLAQRLHAWRAAHSLPPGRAGRLSELIQQALTEVRRRADALLSLPDTIDVTVEFAPGPFRGLHRGGTEGTVFVDPNLSFNLADLFYVVAHESIPGHICEFMMKETHQGHRPDIQVRFMPSPAYVVSEGIGLHAPQVLFPDDEAQHWLLDNVEELHPDSSNYAKIQLARNILWGAYCNAALLLADGTPWPKVREYLADTALAADDELAVMESFLGTPFTESYIFTYYHGWCLLQPHLTDPAFLRRALTEQLAVSSL</sequence>
<reference evidence="1 2" key="1">
    <citation type="journal article" date="2019" name="ACS Chem. Biol.">
        <title>Identification and Mobilization of a Cryptic Antibiotic Biosynthesis Gene Locus from a Human-Pathogenic Nocardia Isolate.</title>
        <authorList>
            <person name="Herisse M."/>
            <person name="Ishida K."/>
            <person name="Porter J.L."/>
            <person name="Howden B."/>
            <person name="Hertweck C."/>
            <person name="Stinear T.P."/>
            <person name="Pidot S.J."/>
        </authorList>
    </citation>
    <scope>NUCLEOTIDE SEQUENCE [LARGE SCALE GENOMIC DNA]</scope>
    <source>
        <strain evidence="1 2">AUSMDU00012715</strain>
    </source>
</reference>